<dbReference type="EMBL" id="JAVFWL010000005">
    <property type="protein sequence ID" value="KAK6758851.1"/>
    <property type="molecule type" value="Genomic_DNA"/>
</dbReference>
<dbReference type="Pfam" id="PF05225">
    <property type="entry name" value="HTH_psq"/>
    <property type="match status" value="1"/>
</dbReference>
<name>A0ABR1E9Z4_NECAM</name>
<evidence type="ECO:0000313" key="4">
    <source>
        <dbReference type="Proteomes" id="UP001303046"/>
    </source>
</evidence>
<dbReference type="Proteomes" id="UP001303046">
    <property type="component" value="Unassembled WGS sequence"/>
</dbReference>
<proteinExistence type="predicted"/>
<evidence type="ECO:0000259" key="2">
    <source>
        <dbReference type="Pfam" id="PF05225"/>
    </source>
</evidence>
<sequence length="251" mass="28779">MVFHVFEATVPPPPRPDNKARRGYYTRTVLCEAVKQAMLGTMTVTEAARFYKIPRTTIQKHVSKAREQHNLKEHYIRRMEAVRRGLEGRMPERDVQRRLSEQRVEYLMSCGLEAWPNVSNDDSAPTHWRQQPVRIDSDSPKYLCKTECSFENDMIVAEQCEVHSEETSSARPRLLDLEQDSERTKESTTDCVSDRHAAKISVKPITRVVLKREGKDDIVKEISLKVLMPKPCMASQRGVFLKDSSSSSSLA</sequence>
<dbReference type="InterPro" id="IPR007889">
    <property type="entry name" value="HTH_Psq"/>
</dbReference>
<evidence type="ECO:0000313" key="3">
    <source>
        <dbReference type="EMBL" id="KAK6758851.1"/>
    </source>
</evidence>
<organism evidence="3 4">
    <name type="scientific">Necator americanus</name>
    <name type="common">Human hookworm</name>
    <dbReference type="NCBI Taxonomy" id="51031"/>
    <lineage>
        <taxon>Eukaryota</taxon>
        <taxon>Metazoa</taxon>
        <taxon>Ecdysozoa</taxon>
        <taxon>Nematoda</taxon>
        <taxon>Chromadorea</taxon>
        <taxon>Rhabditida</taxon>
        <taxon>Rhabditina</taxon>
        <taxon>Rhabditomorpha</taxon>
        <taxon>Strongyloidea</taxon>
        <taxon>Ancylostomatidae</taxon>
        <taxon>Bunostominae</taxon>
        <taxon>Necator</taxon>
    </lineage>
</organism>
<keyword evidence="4" id="KW-1185">Reference proteome</keyword>
<accession>A0ABR1E9Z4</accession>
<dbReference type="Gene3D" id="1.10.10.60">
    <property type="entry name" value="Homeodomain-like"/>
    <property type="match status" value="1"/>
</dbReference>
<evidence type="ECO:0000256" key="1">
    <source>
        <dbReference type="ARBA" id="ARBA00004123"/>
    </source>
</evidence>
<protein>
    <recommendedName>
        <fullName evidence="2">HTH psq-type domain-containing protein</fullName>
    </recommendedName>
</protein>
<feature type="domain" description="HTH psq-type" evidence="2">
    <location>
        <begin position="27"/>
        <end position="63"/>
    </location>
</feature>
<dbReference type="SUPFAM" id="SSF46689">
    <property type="entry name" value="Homeodomain-like"/>
    <property type="match status" value="1"/>
</dbReference>
<comment type="subcellular location">
    <subcellularLocation>
        <location evidence="1">Nucleus</location>
    </subcellularLocation>
</comment>
<dbReference type="InterPro" id="IPR009057">
    <property type="entry name" value="Homeodomain-like_sf"/>
</dbReference>
<comment type="caution">
    <text evidence="3">The sequence shown here is derived from an EMBL/GenBank/DDBJ whole genome shotgun (WGS) entry which is preliminary data.</text>
</comment>
<gene>
    <name evidence="3" type="primary">Necator_chrV.g21009</name>
    <name evidence="3" type="ORF">RB195_016216</name>
</gene>
<reference evidence="3 4" key="1">
    <citation type="submission" date="2023-08" db="EMBL/GenBank/DDBJ databases">
        <title>A Necator americanus chromosomal reference genome.</title>
        <authorList>
            <person name="Ilik V."/>
            <person name="Petrzelkova K.J."/>
            <person name="Pardy F."/>
            <person name="Fuh T."/>
            <person name="Niatou-Singa F.S."/>
            <person name="Gouil Q."/>
            <person name="Baker L."/>
            <person name="Ritchie M.E."/>
            <person name="Jex A.R."/>
            <person name="Gazzola D."/>
            <person name="Li H."/>
            <person name="Toshio Fujiwara R."/>
            <person name="Zhan B."/>
            <person name="Aroian R.V."/>
            <person name="Pafco B."/>
            <person name="Schwarz E.M."/>
        </authorList>
    </citation>
    <scope>NUCLEOTIDE SEQUENCE [LARGE SCALE GENOMIC DNA]</scope>
    <source>
        <strain evidence="3 4">Aroian</strain>
        <tissue evidence="3">Whole animal</tissue>
    </source>
</reference>